<dbReference type="InterPro" id="IPR000863">
    <property type="entry name" value="Sulfotransferase_dom"/>
</dbReference>
<protein>
    <recommendedName>
        <fullName evidence="3">Sulfotransferase domain-containing protein</fullName>
    </recommendedName>
</protein>
<sequence>MGEQKYLHFPYEINDVTPEEQEQIDKVFGSIVNVYRLSRFGPRGYMLYEPYKKDAANIYNMPLRPTDVFVTSYQRSGTTMTQELVWLIQNNLDYSKAAGVPLTERYFFLEFFMFFVGNQLDAFIRSIDSHLDENTLKEIYTVCAQPISKMLAEIPVSTPRFIKTHIPLSLLNPKLLDTAKVVYVARDPRDVAVSCYHCAKLFKIIRFPYGFKEFWNLFYKNMFVYCPIFEHVKEAWEKRHHPNMLFLFYENISKDLSGFVCRVADFLGKSLSPLETARLCEHLSFENFKNNKSVNQEELRNHGMLDNNELFIRKGMSGGWRDYFDEEMTEQAERWITDNLRDTDLRYPHMETTL</sequence>
<name>A0A8S0Z8P7_ARCPL</name>
<comment type="caution">
    <text evidence="4">The sequence shown here is derived from an EMBL/GenBank/DDBJ whole genome shotgun (WGS) entry which is preliminary data.</text>
</comment>
<keyword evidence="2" id="KW-0808">Transferase</keyword>
<dbReference type="SUPFAM" id="SSF52540">
    <property type="entry name" value="P-loop containing nucleoside triphosphate hydrolases"/>
    <property type="match status" value="1"/>
</dbReference>
<dbReference type="Proteomes" id="UP000494256">
    <property type="component" value="Unassembled WGS sequence"/>
</dbReference>
<reference evidence="4 5" key="1">
    <citation type="submission" date="2020-04" db="EMBL/GenBank/DDBJ databases">
        <authorList>
            <person name="Wallbank WR R."/>
            <person name="Pardo Diaz C."/>
            <person name="Kozak K."/>
            <person name="Martin S."/>
            <person name="Jiggins C."/>
            <person name="Moest M."/>
            <person name="Warren A I."/>
            <person name="Byers J.R.P. K."/>
            <person name="Montejo-Kovacevich G."/>
            <person name="Yen C E."/>
        </authorList>
    </citation>
    <scope>NUCLEOTIDE SEQUENCE [LARGE SCALE GENOMIC DNA]</scope>
</reference>
<gene>
    <name evidence="4" type="ORF">APLA_LOCUS3612</name>
</gene>
<evidence type="ECO:0000256" key="2">
    <source>
        <dbReference type="ARBA" id="ARBA00022679"/>
    </source>
</evidence>
<evidence type="ECO:0000313" key="5">
    <source>
        <dbReference type="Proteomes" id="UP000494256"/>
    </source>
</evidence>
<dbReference type="Pfam" id="PF00685">
    <property type="entry name" value="Sulfotransfer_1"/>
    <property type="match status" value="1"/>
</dbReference>
<evidence type="ECO:0000313" key="4">
    <source>
        <dbReference type="EMBL" id="CAB3228651.1"/>
    </source>
</evidence>
<proteinExistence type="inferred from homology"/>
<dbReference type="AlphaFoldDB" id="A0A8S0Z8P7"/>
<organism evidence="4 5">
    <name type="scientific">Arctia plantaginis</name>
    <name type="common">Wood tiger moth</name>
    <name type="synonym">Phalaena plantaginis</name>
    <dbReference type="NCBI Taxonomy" id="874455"/>
    <lineage>
        <taxon>Eukaryota</taxon>
        <taxon>Metazoa</taxon>
        <taxon>Ecdysozoa</taxon>
        <taxon>Arthropoda</taxon>
        <taxon>Hexapoda</taxon>
        <taxon>Insecta</taxon>
        <taxon>Pterygota</taxon>
        <taxon>Neoptera</taxon>
        <taxon>Endopterygota</taxon>
        <taxon>Lepidoptera</taxon>
        <taxon>Glossata</taxon>
        <taxon>Ditrysia</taxon>
        <taxon>Noctuoidea</taxon>
        <taxon>Erebidae</taxon>
        <taxon>Arctiinae</taxon>
        <taxon>Arctia</taxon>
    </lineage>
</organism>
<dbReference type="GO" id="GO:0008146">
    <property type="term" value="F:sulfotransferase activity"/>
    <property type="evidence" value="ECO:0007669"/>
    <property type="project" value="InterPro"/>
</dbReference>
<evidence type="ECO:0000259" key="3">
    <source>
        <dbReference type="Pfam" id="PF00685"/>
    </source>
</evidence>
<dbReference type="PANTHER" id="PTHR11783">
    <property type="entry name" value="SULFOTRANSFERASE SULT"/>
    <property type="match status" value="1"/>
</dbReference>
<feature type="domain" description="Sulfotransferase" evidence="3">
    <location>
        <begin position="65"/>
        <end position="343"/>
    </location>
</feature>
<dbReference type="InterPro" id="IPR027417">
    <property type="entry name" value="P-loop_NTPase"/>
</dbReference>
<dbReference type="Gene3D" id="3.40.50.300">
    <property type="entry name" value="P-loop containing nucleotide triphosphate hydrolases"/>
    <property type="match status" value="1"/>
</dbReference>
<comment type="similarity">
    <text evidence="1">Belongs to the sulfotransferase 1 family.</text>
</comment>
<dbReference type="EMBL" id="CADEBD010000283">
    <property type="protein sequence ID" value="CAB3228651.1"/>
    <property type="molecule type" value="Genomic_DNA"/>
</dbReference>
<evidence type="ECO:0000256" key="1">
    <source>
        <dbReference type="ARBA" id="ARBA00005771"/>
    </source>
</evidence>
<accession>A0A8S0Z8P7</accession>
<dbReference type="OrthoDB" id="8196919at2759"/>